<dbReference type="EMBL" id="WHNP01000006">
    <property type="protein sequence ID" value="MPW16957.1"/>
    <property type="molecule type" value="Genomic_DNA"/>
</dbReference>
<proteinExistence type="predicted"/>
<reference evidence="1 2" key="1">
    <citation type="submission" date="2019-10" db="EMBL/GenBank/DDBJ databases">
        <title>Paraburkholderia sp. isolated from nodules of Mimosa pudica from Brazilian Atlantic Forest soils.</title>
        <authorList>
            <person name="Paulitsch F."/>
            <person name="Hungria M."/>
            <person name="Dall'Agnol R."/>
        </authorList>
    </citation>
    <scope>NUCLEOTIDE SEQUENCE [LARGE SCALE GENOMIC DNA]</scope>
    <source>
        <strain evidence="1 2">CNPSo 3157</strain>
    </source>
</reference>
<accession>A0A7X1N7S5</accession>
<name>A0A7X1N7S5_9BURK</name>
<protein>
    <submittedName>
        <fullName evidence="1">Uncharacterized protein</fullName>
    </submittedName>
</protein>
<comment type="caution">
    <text evidence="1">The sequence shown here is derived from an EMBL/GenBank/DDBJ whole genome shotgun (WGS) entry which is preliminary data.</text>
</comment>
<sequence>MKVRHIAARASMLSRRIAAAFEQPFDWHPSYIEGGWDDDERYYDDSWDDFDDACPHGRLYCENCEICDDVDIDVDTCTRCGRAFGVHAGLSAWDRDREGSVAPQLCHRCWRDQGYSWPEALTGGCDANQA</sequence>
<organism evidence="1 2">
    <name type="scientific">Paraburkholderia franconis</name>
    <dbReference type="NCBI Taxonomy" id="2654983"/>
    <lineage>
        <taxon>Bacteria</taxon>
        <taxon>Pseudomonadati</taxon>
        <taxon>Pseudomonadota</taxon>
        <taxon>Betaproteobacteria</taxon>
        <taxon>Burkholderiales</taxon>
        <taxon>Burkholderiaceae</taxon>
        <taxon>Paraburkholderia</taxon>
    </lineage>
</organism>
<gene>
    <name evidence="1" type="ORF">GCT13_08430</name>
</gene>
<dbReference type="AlphaFoldDB" id="A0A7X1N7S5"/>
<dbReference type="RefSeq" id="WP_152756879.1">
    <property type="nucleotide sequence ID" value="NZ_WHNP01000006.1"/>
</dbReference>
<dbReference type="Proteomes" id="UP000484381">
    <property type="component" value="Unassembled WGS sequence"/>
</dbReference>
<evidence type="ECO:0000313" key="1">
    <source>
        <dbReference type="EMBL" id="MPW16957.1"/>
    </source>
</evidence>
<evidence type="ECO:0000313" key="2">
    <source>
        <dbReference type="Proteomes" id="UP000484381"/>
    </source>
</evidence>
<keyword evidence="2" id="KW-1185">Reference proteome</keyword>